<dbReference type="PANTHER" id="PTHR30108:SF7">
    <property type="entry name" value="3-POLYPRENYL-4-HYDROXYBENZOATE DECARBOXYLASE"/>
    <property type="match status" value="1"/>
</dbReference>
<feature type="domain" description="3-octaprenyl-4-hydroxybenzoate carboxy-lyase-like N-terminal" evidence="3">
    <location>
        <begin position="10"/>
        <end position="87"/>
    </location>
</feature>
<dbReference type="NCBIfam" id="TIGR03701">
    <property type="entry name" value="mena_SCO4490"/>
    <property type="match status" value="1"/>
</dbReference>
<evidence type="ECO:0000259" key="3">
    <source>
        <dbReference type="Pfam" id="PF20695"/>
    </source>
</evidence>
<reference evidence="5 6" key="1">
    <citation type="submission" date="2014-10" db="EMBL/GenBank/DDBJ databases">
        <title>Draft genome of anammox bacterium scalindua brodae, obtained using differential coverage binning of sequence data from two enrichment reactors.</title>
        <authorList>
            <person name="Speth D.R."/>
            <person name="Russ L."/>
            <person name="Kartal B."/>
            <person name="Op den Camp H.J."/>
            <person name="Dutilh B.E."/>
            <person name="Jetten M.S."/>
        </authorList>
    </citation>
    <scope>NUCLEOTIDE SEQUENCE [LARGE SCALE GENOMIC DNA]</scope>
    <source>
        <strain evidence="5">RU1</strain>
    </source>
</reference>
<name>A0A0B0EMF9_9BACT</name>
<evidence type="ECO:0000313" key="5">
    <source>
        <dbReference type="EMBL" id="KHE92313.1"/>
    </source>
</evidence>
<accession>A0A0B0EMF9</accession>
<dbReference type="EMBL" id="JRYO01000135">
    <property type="protein sequence ID" value="KHE92313.1"/>
    <property type="molecule type" value="Genomic_DNA"/>
</dbReference>
<dbReference type="InterPro" id="IPR049383">
    <property type="entry name" value="UbiD-like_N"/>
</dbReference>
<dbReference type="InterPro" id="IPR002830">
    <property type="entry name" value="UbiD"/>
</dbReference>
<dbReference type="Pfam" id="PF20695">
    <property type="entry name" value="UbiD_N"/>
    <property type="match status" value="1"/>
</dbReference>
<dbReference type="eggNOG" id="COG0043">
    <property type="taxonomic scope" value="Bacteria"/>
</dbReference>
<dbReference type="SUPFAM" id="SSF143968">
    <property type="entry name" value="UbiD C-terminal domain-like"/>
    <property type="match status" value="2"/>
</dbReference>
<gene>
    <name evidence="5" type="ORF">SCABRO_01870</name>
</gene>
<organism evidence="5 6">
    <name type="scientific">Candidatus Scalindua brodae</name>
    <dbReference type="NCBI Taxonomy" id="237368"/>
    <lineage>
        <taxon>Bacteria</taxon>
        <taxon>Pseudomonadati</taxon>
        <taxon>Planctomycetota</taxon>
        <taxon>Candidatus Brocadiia</taxon>
        <taxon>Candidatus Brocadiales</taxon>
        <taxon>Candidatus Scalinduaceae</taxon>
        <taxon>Candidatus Scalindua</taxon>
    </lineage>
</organism>
<evidence type="ECO:0000313" key="6">
    <source>
        <dbReference type="Proteomes" id="UP000030652"/>
    </source>
</evidence>
<dbReference type="InterPro" id="IPR048304">
    <property type="entry name" value="UbiD_Rift_dom"/>
</dbReference>
<proteinExistence type="inferred from homology"/>
<dbReference type="Pfam" id="PF20696">
    <property type="entry name" value="UbiD_C"/>
    <property type="match status" value="2"/>
</dbReference>
<dbReference type="GO" id="GO:0016831">
    <property type="term" value="F:carboxy-lyase activity"/>
    <property type="evidence" value="ECO:0007669"/>
    <property type="project" value="InterPro"/>
</dbReference>
<dbReference type="PANTHER" id="PTHR30108">
    <property type="entry name" value="3-OCTAPRENYL-4-HYDROXYBENZOATE CARBOXY-LYASE-RELATED"/>
    <property type="match status" value="1"/>
</dbReference>
<dbReference type="InterPro" id="IPR049381">
    <property type="entry name" value="UbiD-like_C"/>
</dbReference>
<dbReference type="SUPFAM" id="SSF50475">
    <property type="entry name" value="FMN-binding split barrel"/>
    <property type="match status" value="1"/>
</dbReference>
<comment type="caution">
    <text evidence="5">The sequence shown here is derived from an EMBL/GenBank/DDBJ whole genome shotgun (WGS) entry which is preliminary data.</text>
</comment>
<comment type="similarity">
    <text evidence="1">Belongs to the UbiD family.</text>
</comment>
<evidence type="ECO:0008006" key="7">
    <source>
        <dbReference type="Google" id="ProtNLM"/>
    </source>
</evidence>
<evidence type="ECO:0000259" key="2">
    <source>
        <dbReference type="Pfam" id="PF01977"/>
    </source>
</evidence>
<dbReference type="InterPro" id="IPR022390">
    <property type="entry name" value="HBDC"/>
</dbReference>
<dbReference type="PATRIC" id="fig|237368.3.peg.2034"/>
<feature type="domain" description="3-octaprenyl-4-hydroxybenzoate carboxy-lyase-like C-terminal" evidence="4">
    <location>
        <begin position="480"/>
        <end position="559"/>
    </location>
</feature>
<dbReference type="GO" id="GO:0005737">
    <property type="term" value="C:cytoplasm"/>
    <property type="evidence" value="ECO:0007669"/>
    <property type="project" value="TreeGrafter"/>
</dbReference>
<feature type="domain" description="3-octaprenyl-4-hydroxybenzoate carboxy-lyase-like Rift-related" evidence="2">
    <location>
        <begin position="123"/>
        <end position="313"/>
    </location>
</feature>
<sequence length="588" mass="66252">MKIYSLQDFIKYLDANGELIRIKTEVDARLEVTEISVRALQQGMPALLFENVRGAKFPLAMNVLASDKRIELALGKHPDRLGEELITFMEDAMPPNPKVFFKHPGTTRRIISALPRMTCRPTSQEVVCQPNLDDLPVITSWPDDGGPFITLPQVFTYDPHDGKRNLGMYRMQVFDNQTTGMHWQIQKGGGFHFYQAKKMGKDFKIAVALGTDPALLLATVAALPEGIDEVMFSGFLRGRRTRMTKGRSVPIKVPADAEFILEGTVHPTELRMEGPFGDHFGHYSHASKFPVFHISKVTHRKNAIYPATVVGRPPMEDKYLGNATQQVLGPLIRLIHPEIKSLWAYYEAGFHNLLVVSVEERYQKEAMKTAISIMGEGQLSLTKCVVTVSEDVNPRDFNAVLKAIRENFDPTYDFIMIPKVPLDTLDFTSYKMNLGSKMIMDATKSGNIDRIKIPTKSEIGQLAKTIDNRVLDFELLGETLLVVTVKDNGRDVVSKLTKSRELVGPKIIAAVSPDVDIRNQEQAIWGMFTRFDAERDIMFTEEKLVGISPLFKGKMGIDATWKKGYPAPLVMTDGIIKKVDERWDSYWK</sequence>
<dbReference type="AlphaFoldDB" id="A0A0B0EMF9"/>
<dbReference type="Proteomes" id="UP000030652">
    <property type="component" value="Unassembled WGS sequence"/>
</dbReference>
<evidence type="ECO:0000256" key="1">
    <source>
        <dbReference type="ARBA" id="ARBA00010021"/>
    </source>
</evidence>
<dbReference type="Gene3D" id="3.40.1670.10">
    <property type="entry name" value="UbiD C-terminal domain-like"/>
    <property type="match status" value="2"/>
</dbReference>
<evidence type="ECO:0000259" key="4">
    <source>
        <dbReference type="Pfam" id="PF20696"/>
    </source>
</evidence>
<dbReference type="Pfam" id="PF01977">
    <property type="entry name" value="UbiD"/>
    <property type="match status" value="1"/>
</dbReference>
<dbReference type="NCBIfam" id="TIGR00148">
    <property type="entry name" value="UbiD family decarboxylase"/>
    <property type="match status" value="1"/>
</dbReference>
<protein>
    <recommendedName>
        <fullName evidence="7">3-octaprenyl-4-hydroxybenzoate carboxy-lyase</fullName>
    </recommendedName>
</protein>
<feature type="domain" description="3-octaprenyl-4-hydroxybenzoate carboxy-lyase-like C-terminal" evidence="4">
    <location>
        <begin position="319"/>
        <end position="442"/>
    </location>
</feature>